<name>A0A834UHA8_VESPE</name>
<accession>A0A834UHA8</accession>
<gene>
    <name evidence="1" type="ORF">H0235_001505</name>
</gene>
<comment type="caution">
    <text evidence="1">The sequence shown here is derived from an EMBL/GenBank/DDBJ whole genome shotgun (WGS) entry which is preliminary data.</text>
</comment>
<protein>
    <submittedName>
        <fullName evidence="1">Uncharacterized protein</fullName>
    </submittedName>
</protein>
<proteinExistence type="predicted"/>
<sequence>MQGAKRGTNCSRRLCEIVFGHEKFSSIGFPTFHYRMFIERTRERGSFGKEEERDDDIKDARSEAKWAFDYGASLKPILSSALINMESNTNFRCKRMEENRLSTAFLESRLILLEMIDYVINDPGNRRQKKLDGLDRRLDVKVYHRERPTDEVGIDDVSGALNLWISSRAT</sequence>
<dbReference type="EMBL" id="JACSDY010000001">
    <property type="protein sequence ID" value="KAF7439114.1"/>
    <property type="molecule type" value="Genomic_DNA"/>
</dbReference>
<reference evidence="1" key="1">
    <citation type="journal article" date="2020" name="G3 (Bethesda)">
        <title>High-Quality Assemblies for Three Invasive Social Wasps from the &lt;i&gt;Vespula&lt;/i&gt; Genus.</title>
        <authorList>
            <person name="Harrop T.W.R."/>
            <person name="Guhlin J."/>
            <person name="McLaughlin G.M."/>
            <person name="Permina E."/>
            <person name="Stockwell P."/>
            <person name="Gilligan J."/>
            <person name="Le Lec M.F."/>
            <person name="Gruber M.A.M."/>
            <person name="Quinn O."/>
            <person name="Lovegrove M."/>
            <person name="Duncan E.J."/>
            <person name="Remnant E.J."/>
            <person name="Van Eeckhoven J."/>
            <person name="Graham B."/>
            <person name="Knapp R.A."/>
            <person name="Langford K.W."/>
            <person name="Kronenberg Z."/>
            <person name="Press M.O."/>
            <person name="Eacker S.M."/>
            <person name="Wilson-Rankin E.E."/>
            <person name="Purcell J."/>
            <person name="Lester P.J."/>
            <person name="Dearden P.K."/>
        </authorList>
    </citation>
    <scope>NUCLEOTIDE SEQUENCE</scope>
    <source>
        <strain evidence="1">Volc-1</strain>
    </source>
</reference>
<evidence type="ECO:0000313" key="1">
    <source>
        <dbReference type="EMBL" id="KAF7439114.1"/>
    </source>
</evidence>
<dbReference type="Proteomes" id="UP000600918">
    <property type="component" value="Unassembled WGS sequence"/>
</dbReference>
<organism evidence="1 2">
    <name type="scientific">Vespula pensylvanica</name>
    <name type="common">Western yellow jacket</name>
    <name type="synonym">Wasp</name>
    <dbReference type="NCBI Taxonomy" id="30213"/>
    <lineage>
        <taxon>Eukaryota</taxon>
        <taxon>Metazoa</taxon>
        <taxon>Ecdysozoa</taxon>
        <taxon>Arthropoda</taxon>
        <taxon>Hexapoda</taxon>
        <taxon>Insecta</taxon>
        <taxon>Pterygota</taxon>
        <taxon>Neoptera</taxon>
        <taxon>Endopterygota</taxon>
        <taxon>Hymenoptera</taxon>
        <taxon>Apocrita</taxon>
        <taxon>Aculeata</taxon>
        <taxon>Vespoidea</taxon>
        <taxon>Vespidae</taxon>
        <taxon>Vespinae</taxon>
        <taxon>Vespula</taxon>
    </lineage>
</organism>
<dbReference type="AlphaFoldDB" id="A0A834UHA8"/>
<keyword evidence="2" id="KW-1185">Reference proteome</keyword>
<evidence type="ECO:0000313" key="2">
    <source>
        <dbReference type="Proteomes" id="UP000600918"/>
    </source>
</evidence>